<dbReference type="AlphaFoldDB" id="A0A1M3TQQ8"/>
<protein>
    <submittedName>
        <fullName evidence="1">Uncharacterized protein</fullName>
    </submittedName>
</protein>
<reference evidence="2" key="1">
    <citation type="journal article" date="2017" name="Genome Biol.">
        <title>Comparative genomics reveals high biological diversity and specific adaptations in the industrially and medically important fungal genus Aspergillus.</title>
        <authorList>
            <person name="de Vries R.P."/>
            <person name="Riley R."/>
            <person name="Wiebenga A."/>
            <person name="Aguilar-Osorio G."/>
            <person name="Amillis S."/>
            <person name="Uchima C.A."/>
            <person name="Anderluh G."/>
            <person name="Asadollahi M."/>
            <person name="Askin M."/>
            <person name="Barry K."/>
            <person name="Battaglia E."/>
            <person name="Bayram O."/>
            <person name="Benocci T."/>
            <person name="Braus-Stromeyer S.A."/>
            <person name="Caldana C."/>
            <person name="Canovas D."/>
            <person name="Cerqueira G.C."/>
            <person name="Chen F."/>
            <person name="Chen W."/>
            <person name="Choi C."/>
            <person name="Clum A."/>
            <person name="Dos Santos R.A."/>
            <person name="Damasio A.R."/>
            <person name="Diallinas G."/>
            <person name="Emri T."/>
            <person name="Fekete E."/>
            <person name="Flipphi M."/>
            <person name="Freyberg S."/>
            <person name="Gallo A."/>
            <person name="Gournas C."/>
            <person name="Habgood R."/>
            <person name="Hainaut M."/>
            <person name="Harispe M.L."/>
            <person name="Henrissat B."/>
            <person name="Hilden K.S."/>
            <person name="Hope R."/>
            <person name="Hossain A."/>
            <person name="Karabika E."/>
            <person name="Karaffa L."/>
            <person name="Karanyi Z."/>
            <person name="Krasevec N."/>
            <person name="Kuo A."/>
            <person name="Kusch H."/>
            <person name="LaButti K."/>
            <person name="Lagendijk E.L."/>
            <person name="Lapidus A."/>
            <person name="Levasseur A."/>
            <person name="Lindquist E."/>
            <person name="Lipzen A."/>
            <person name="Logrieco A.F."/>
            <person name="MacCabe A."/>
            <person name="Maekelae M.R."/>
            <person name="Malavazi I."/>
            <person name="Melin P."/>
            <person name="Meyer V."/>
            <person name="Mielnichuk N."/>
            <person name="Miskei M."/>
            <person name="Molnar A.P."/>
            <person name="Mule G."/>
            <person name="Ngan C.Y."/>
            <person name="Orejas M."/>
            <person name="Orosz E."/>
            <person name="Ouedraogo J.P."/>
            <person name="Overkamp K.M."/>
            <person name="Park H.-S."/>
            <person name="Perrone G."/>
            <person name="Piumi F."/>
            <person name="Punt P.J."/>
            <person name="Ram A.F."/>
            <person name="Ramon A."/>
            <person name="Rauscher S."/>
            <person name="Record E."/>
            <person name="Riano-Pachon D.M."/>
            <person name="Robert V."/>
            <person name="Roehrig J."/>
            <person name="Ruller R."/>
            <person name="Salamov A."/>
            <person name="Salih N.S."/>
            <person name="Samson R.A."/>
            <person name="Sandor E."/>
            <person name="Sanguinetti M."/>
            <person name="Schuetze T."/>
            <person name="Sepcic K."/>
            <person name="Shelest E."/>
            <person name="Sherlock G."/>
            <person name="Sophianopoulou V."/>
            <person name="Squina F.M."/>
            <person name="Sun H."/>
            <person name="Susca A."/>
            <person name="Todd R.B."/>
            <person name="Tsang A."/>
            <person name="Unkles S.E."/>
            <person name="van de Wiele N."/>
            <person name="van Rossen-Uffink D."/>
            <person name="Oliveira J.V."/>
            <person name="Vesth T.C."/>
            <person name="Visser J."/>
            <person name="Yu J.-H."/>
            <person name="Zhou M."/>
            <person name="Andersen M.R."/>
            <person name="Archer D.B."/>
            <person name="Baker S.E."/>
            <person name="Benoit I."/>
            <person name="Brakhage A.A."/>
            <person name="Braus G.H."/>
            <person name="Fischer R."/>
            <person name="Frisvad J.C."/>
            <person name="Goldman G.H."/>
            <person name="Houbraken J."/>
            <person name="Oakley B."/>
            <person name="Pocsi I."/>
            <person name="Scazzocchio C."/>
            <person name="Seiboth B."/>
            <person name="vanKuyk P.A."/>
            <person name="Wortman J."/>
            <person name="Dyer P.S."/>
            <person name="Grigoriev I.V."/>
        </authorList>
    </citation>
    <scope>NUCLEOTIDE SEQUENCE [LARGE SCALE GENOMIC DNA]</scope>
    <source>
        <strain evidence="2">CBS 106.47</strain>
    </source>
</reference>
<proteinExistence type="predicted"/>
<dbReference type="EMBL" id="KV878238">
    <property type="protein sequence ID" value="OJZ89026.1"/>
    <property type="molecule type" value="Genomic_DNA"/>
</dbReference>
<dbReference type="VEuPathDB" id="FungiDB:ASPFODRAFT_709522"/>
<name>A0A1M3TQQ8_ASPLC</name>
<accession>A0A1M3TQQ8</accession>
<gene>
    <name evidence="1" type="ORF">ASPFODRAFT_709522</name>
</gene>
<organism evidence="1 2">
    <name type="scientific">Aspergillus luchuensis (strain CBS 106.47)</name>
    <dbReference type="NCBI Taxonomy" id="1137211"/>
    <lineage>
        <taxon>Eukaryota</taxon>
        <taxon>Fungi</taxon>
        <taxon>Dikarya</taxon>
        <taxon>Ascomycota</taxon>
        <taxon>Pezizomycotina</taxon>
        <taxon>Eurotiomycetes</taxon>
        <taxon>Eurotiomycetidae</taxon>
        <taxon>Eurotiales</taxon>
        <taxon>Aspergillaceae</taxon>
        <taxon>Aspergillus</taxon>
        <taxon>Aspergillus subgen. Circumdati</taxon>
    </lineage>
</organism>
<evidence type="ECO:0000313" key="2">
    <source>
        <dbReference type="Proteomes" id="UP000184063"/>
    </source>
</evidence>
<sequence>MKPFMVMSPKTCPACTCIPGQGRGMAGPVNPRRHRIRILGHWKVQCGHYPFPMGRQIRSDALQTVMLTSATARREAWKVPDERQHAAEHMPTRNLGGKHVDPGWQGPSYGRFSHVRVSAGGLLYTNASSSILA</sequence>
<evidence type="ECO:0000313" key="1">
    <source>
        <dbReference type="EMBL" id="OJZ89026.1"/>
    </source>
</evidence>
<dbReference type="Proteomes" id="UP000184063">
    <property type="component" value="Unassembled WGS sequence"/>
</dbReference>